<dbReference type="Proteomes" id="UP000186895">
    <property type="component" value="Unassembled WGS sequence"/>
</dbReference>
<sequence length="65" mass="7517">MEQREFHPATDLPERGQHLLIELADGSVIDGIRPLVDASHRTNPDWRDMKGNRLDAKEITRWAIK</sequence>
<name>A0A1N6QDC3_9GAMM</name>
<organism evidence="1 2">
    <name type="scientific">Marinobacterium stanieri</name>
    <dbReference type="NCBI Taxonomy" id="49186"/>
    <lineage>
        <taxon>Bacteria</taxon>
        <taxon>Pseudomonadati</taxon>
        <taxon>Pseudomonadota</taxon>
        <taxon>Gammaproteobacteria</taxon>
        <taxon>Oceanospirillales</taxon>
        <taxon>Oceanospirillaceae</taxon>
        <taxon>Marinobacterium</taxon>
    </lineage>
</organism>
<reference evidence="2" key="1">
    <citation type="submission" date="2017-01" db="EMBL/GenBank/DDBJ databases">
        <authorList>
            <person name="Varghese N."/>
            <person name="Submissions S."/>
        </authorList>
    </citation>
    <scope>NUCLEOTIDE SEQUENCE [LARGE SCALE GENOMIC DNA]</scope>
    <source>
        <strain evidence="2">DSM 7027</strain>
    </source>
</reference>
<evidence type="ECO:0000313" key="1">
    <source>
        <dbReference type="EMBL" id="SIQ14594.1"/>
    </source>
</evidence>
<proteinExistence type="predicted"/>
<keyword evidence="2" id="KW-1185">Reference proteome</keyword>
<dbReference type="RefSeq" id="WP_076461900.1">
    <property type="nucleotide sequence ID" value="NZ_FTMN01000002.1"/>
</dbReference>
<evidence type="ECO:0000313" key="2">
    <source>
        <dbReference type="Proteomes" id="UP000186895"/>
    </source>
</evidence>
<dbReference type="EMBL" id="FTMN01000002">
    <property type="protein sequence ID" value="SIQ14594.1"/>
    <property type="molecule type" value="Genomic_DNA"/>
</dbReference>
<dbReference type="AlphaFoldDB" id="A0A1N6QDC3"/>
<gene>
    <name evidence="1" type="ORF">SAMN05421647_102432</name>
</gene>
<protein>
    <submittedName>
        <fullName evidence="1">Uncharacterized protein</fullName>
    </submittedName>
</protein>
<accession>A0A1N6QDC3</accession>
<dbReference type="STRING" id="49186.SAMN05421647_102432"/>